<proteinExistence type="predicted"/>
<feature type="coiled-coil region" evidence="3">
    <location>
        <begin position="37"/>
        <end position="401"/>
    </location>
</feature>
<feature type="coiled-coil region" evidence="3">
    <location>
        <begin position="619"/>
        <end position="646"/>
    </location>
</feature>
<comment type="caution">
    <text evidence="7">The sequence shown here is derived from an EMBL/GenBank/DDBJ whole genome shotgun (WGS) entry which is preliminary data.</text>
</comment>
<evidence type="ECO:0000256" key="2">
    <source>
        <dbReference type="PROSITE-ProRule" id="PRU00168"/>
    </source>
</evidence>
<dbReference type="Gene3D" id="1.10.840.10">
    <property type="entry name" value="Ras guanine-nucleotide exchange factors catalytic domain"/>
    <property type="match status" value="1"/>
</dbReference>
<feature type="domain" description="Ras-GEF" evidence="5">
    <location>
        <begin position="974"/>
        <end position="1210"/>
    </location>
</feature>
<keyword evidence="3" id="KW-0175">Coiled coil</keyword>
<evidence type="ECO:0000256" key="4">
    <source>
        <dbReference type="SAM" id="MobiDB-lite"/>
    </source>
</evidence>
<feature type="domain" description="N-terminal Ras-GEF" evidence="6">
    <location>
        <begin position="733"/>
        <end position="930"/>
    </location>
</feature>
<keyword evidence="8" id="KW-1185">Reference proteome</keyword>
<dbReference type="CDD" id="cd00155">
    <property type="entry name" value="RasGEF"/>
    <property type="match status" value="1"/>
</dbReference>
<dbReference type="Pfam" id="PF00618">
    <property type="entry name" value="RasGEF_N"/>
    <property type="match status" value="1"/>
</dbReference>
<feature type="coiled-coil region" evidence="3">
    <location>
        <begin position="447"/>
        <end position="481"/>
    </location>
</feature>
<keyword evidence="1 2" id="KW-0344">Guanine-nucleotide releasing factor</keyword>
<dbReference type="PANTHER" id="PTHR23113:SF99">
    <property type="entry name" value="RASGEF DOMAIN-CONTAINING PROTEIN"/>
    <property type="match status" value="1"/>
</dbReference>
<dbReference type="PROSITE" id="PS50212">
    <property type="entry name" value="RASGEF_NTER"/>
    <property type="match status" value="1"/>
</dbReference>
<name>A0ABQ8Y068_9EUKA</name>
<evidence type="ECO:0000259" key="5">
    <source>
        <dbReference type="PROSITE" id="PS50009"/>
    </source>
</evidence>
<reference evidence="7" key="1">
    <citation type="submission" date="2022-08" db="EMBL/GenBank/DDBJ databases">
        <title>Novel sulfate-reducing endosymbionts in the free-living metamonad Anaeramoeba.</title>
        <authorList>
            <person name="Jerlstrom-Hultqvist J."/>
            <person name="Cepicka I."/>
            <person name="Gallot-Lavallee L."/>
            <person name="Salas-Leiva D."/>
            <person name="Curtis B.A."/>
            <person name="Zahonova K."/>
            <person name="Pipaliya S."/>
            <person name="Dacks J."/>
            <person name="Roger A.J."/>
        </authorList>
    </citation>
    <scope>NUCLEOTIDE SEQUENCE</scope>
    <source>
        <strain evidence="7">Schooner1</strain>
    </source>
</reference>
<dbReference type="SMART" id="SM00147">
    <property type="entry name" value="RasGEF"/>
    <property type="match status" value="1"/>
</dbReference>
<dbReference type="Gene3D" id="1.20.870.10">
    <property type="entry name" value="Son of sevenless (SoS) protein Chain: S domain 1"/>
    <property type="match status" value="1"/>
</dbReference>
<feature type="region of interest" description="Disordered" evidence="4">
    <location>
        <begin position="810"/>
        <end position="864"/>
    </location>
</feature>
<dbReference type="PROSITE" id="PS50009">
    <property type="entry name" value="RASGEF_CAT"/>
    <property type="match status" value="1"/>
</dbReference>
<dbReference type="Proteomes" id="UP001150062">
    <property type="component" value="Unassembled WGS sequence"/>
</dbReference>
<sequence>MLKQNFNLINYSNLNEDQLKYLITLLGQQNTKNIITIETLQQQITNLKQENRKTKVRTSGSLKKLFRKVAALEYKNQKYENVVSQNENLSDLVNQLQNENDILKERDPNIESQVYNRFKEEVEANLKRESDLRKENEKLKEQLKSQEISFSLYKKKTQFLIQEFKENNLEHRQEQIALIESYDKKIKELKEQNTELINNNNKFKNLNEELNNQANKMKIEIKKNEDIIKRKVLLLIEERNKLKNNLELIQKEKENKPEFTNLVSKIQQLTDDFLKIMQQNTNIKIKLNQQKEQYENKLNEMDDELNLMKLKTMKSLKEQNEETLFNKNYNSENKLKQNLIKFQKMNKDLSNEISNSNKEMTANIGRVRQNEKKITNLEEEIVELNEQITQYKKENLNLSNKSIEQHSELLILRNVNQENIKLDKKIKLYKQIQNTLKEETYKFQVTSKMDVNQIEELESENDNLRRTIDKLHSNISKLIKRTVLTEYDIEMLHKFSKKLKTGITNDRNNKNNSTKITQKVKNTKKKNENKNKEKVLLKKSSYITPKRTRLHKQKFKTWKISKDHHKKSHIVGNEEEDDFNFNSVDVDGNYEDDDFEHVDMFSISSKITINKANISKNYFTEMKKENQSLVRKKRIYEKKIRKLKSELKIFKMGLDLKNKEQYQIITNHQNETRELKTTISLLKNIKPVLNETIPSNKTLELLKVLLRQEEKVIDQRIMKLNDPEALVLEKTATGILVNAGTLDKLLKVLIHPEYLEIDYRIYFVLSFRRFCKPIQILKYLRREFLKSQNKKNKNQDKEIELIMKKSGEIKDGESGVDSNDTNDNENKEKNENTNSSSSNNGTTTTNNNNFQKGSENNDNNPNNNLMQKSHLEIVQTHIVRFCLIWVQIFFSDFRQDNKLTKLMLNLISCTSTSQFENIREISRSINFKFNLKLRNKIDPEDEYKVSIIDKETPEPILPMKKTINWKAITFIDLNEIELARQMTLFEMGLFQRIEAKEFIKKRWSKKDKKLTPNLIEMIQRFNNTSLWIVSTILSYEKVKMRSHIITKFIKCGKESIRLGNFNTAMEIVAGLNNSAIRRLRKSWALVLEEEIKDFEDFSVLLSSRKNSQNLRNAISERDKNKKPLLPYLGMFLSDLTFIEDGNPDRKTENTNLINFKKINLIGSTLVKILNFQKRSFNFKFIPEFQQFLSNLTFEKDEIIRYELSVKLEPNPKQ</sequence>
<evidence type="ECO:0000256" key="3">
    <source>
        <dbReference type="SAM" id="Coils"/>
    </source>
</evidence>
<evidence type="ECO:0000256" key="1">
    <source>
        <dbReference type="ARBA" id="ARBA00022658"/>
    </source>
</evidence>
<dbReference type="InterPro" id="IPR036964">
    <property type="entry name" value="RASGEF_cat_dom_sf"/>
</dbReference>
<feature type="compositionally biased region" description="Low complexity" evidence="4">
    <location>
        <begin position="832"/>
        <end position="849"/>
    </location>
</feature>
<evidence type="ECO:0000259" key="6">
    <source>
        <dbReference type="PROSITE" id="PS50212"/>
    </source>
</evidence>
<dbReference type="EMBL" id="JAOAOG010000239">
    <property type="protein sequence ID" value="KAJ6237587.1"/>
    <property type="molecule type" value="Genomic_DNA"/>
</dbReference>
<gene>
    <name evidence="7" type="ORF">M0813_27149</name>
</gene>
<organism evidence="7 8">
    <name type="scientific">Anaeramoeba flamelloides</name>
    <dbReference type="NCBI Taxonomy" id="1746091"/>
    <lineage>
        <taxon>Eukaryota</taxon>
        <taxon>Metamonada</taxon>
        <taxon>Anaeramoebidae</taxon>
        <taxon>Anaeramoeba</taxon>
    </lineage>
</organism>
<evidence type="ECO:0000313" key="8">
    <source>
        <dbReference type="Proteomes" id="UP001150062"/>
    </source>
</evidence>
<dbReference type="InterPro" id="IPR000651">
    <property type="entry name" value="Ras-like_Gua-exchang_fac_N"/>
</dbReference>
<accession>A0ABQ8Y068</accession>
<dbReference type="PANTHER" id="PTHR23113">
    <property type="entry name" value="GUANINE NUCLEOTIDE EXCHANGE FACTOR"/>
    <property type="match status" value="1"/>
</dbReference>
<protein>
    <submittedName>
        <fullName evidence="7">Guanine nucleotide exchange factor</fullName>
    </submittedName>
</protein>
<dbReference type="InterPro" id="IPR023578">
    <property type="entry name" value="Ras_GEF_dom_sf"/>
</dbReference>
<dbReference type="Pfam" id="PF00617">
    <property type="entry name" value="RasGEF"/>
    <property type="match status" value="1"/>
</dbReference>
<dbReference type="InterPro" id="IPR008937">
    <property type="entry name" value="Ras-like_GEF"/>
</dbReference>
<evidence type="ECO:0000313" key="7">
    <source>
        <dbReference type="EMBL" id="KAJ6237587.1"/>
    </source>
</evidence>
<dbReference type="InterPro" id="IPR001895">
    <property type="entry name" value="RASGEF_cat_dom"/>
</dbReference>
<dbReference type="SUPFAM" id="SSF48366">
    <property type="entry name" value="Ras GEF"/>
    <property type="match status" value="1"/>
</dbReference>